<comment type="similarity">
    <text evidence="1">Belongs to the beta/gamma-crystallin family.</text>
</comment>
<dbReference type="Pfam" id="PF04450">
    <property type="entry name" value="BSP"/>
    <property type="match status" value="1"/>
</dbReference>
<dbReference type="SMART" id="SM00247">
    <property type="entry name" value="XTALbg"/>
    <property type="match status" value="1"/>
</dbReference>
<dbReference type="STRING" id="413882.AAW51_3481"/>
<evidence type="ECO:0000256" key="1">
    <source>
        <dbReference type="ARBA" id="ARBA00009646"/>
    </source>
</evidence>
<protein>
    <recommendedName>
        <fullName evidence="4">Beta/gamma crystallin 'Greek key' domain-containing protein</fullName>
    </recommendedName>
</protein>
<evidence type="ECO:0000256" key="3">
    <source>
        <dbReference type="SAM" id="SignalP"/>
    </source>
</evidence>
<dbReference type="RefSeq" id="WP_047195604.1">
    <property type="nucleotide sequence ID" value="NZ_CP011371.1"/>
</dbReference>
<keyword evidence="6" id="KW-1185">Reference proteome</keyword>
<evidence type="ECO:0000313" key="5">
    <source>
        <dbReference type="EMBL" id="AKJ30172.1"/>
    </source>
</evidence>
<reference evidence="5 6" key="1">
    <citation type="submission" date="2015-05" db="EMBL/GenBank/DDBJ databases">
        <authorList>
            <person name="Tang B."/>
            <person name="Yu Y."/>
        </authorList>
    </citation>
    <scope>NUCLEOTIDE SEQUENCE [LARGE SCALE GENOMIC DNA]</scope>
    <source>
        <strain evidence="5 6">DSM 7029</strain>
    </source>
</reference>
<accession>A0A0G3BL86</accession>
<feature type="chain" id="PRO_5002551962" description="Beta/gamma crystallin 'Greek key' domain-containing protein" evidence="3">
    <location>
        <begin position="25"/>
        <end position="354"/>
    </location>
</feature>
<keyword evidence="3" id="KW-0732">Signal</keyword>
<dbReference type="AlphaFoldDB" id="A0A0G3BL86"/>
<feature type="domain" description="Beta/gamma crystallin 'Greek key'" evidence="4">
    <location>
        <begin position="86"/>
        <end position="126"/>
    </location>
</feature>
<dbReference type="Proteomes" id="UP000035352">
    <property type="component" value="Chromosome"/>
</dbReference>
<evidence type="ECO:0000313" key="6">
    <source>
        <dbReference type="Proteomes" id="UP000035352"/>
    </source>
</evidence>
<dbReference type="PANTHER" id="PTHR33321:SF12">
    <property type="entry name" value="PLANT BASIC SECRETORY PROTEIN (BSP) FAMILY PROTEIN"/>
    <property type="match status" value="1"/>
</dbReference>
<gene>
    <name evidence="5" type="ORF">AAW51_3481</name>
</gene>
<sequence length="354" mass="38670">MPHRFTRQIVAFACACSAATASWSAPPQTQSFGKAAAAAAAAAASPVCFYADINYQGASFCGSANNGWVGRTWNDRISSVKVPAGAQVTLYEHANYGGRSLVLNGDNANLVPMGMNDMASSFKLTAGSGGGGNTSELDAKCTPTVQLSQEDTDPQRSRLFLDVSGDNPEAFMQDIGRKVCRTLYRQASEIRNASRVRLILRYAPGQVAWKSGDGADITVMISTDHLQRVKNENRDVGKEIKGILFHEMTHMYQQDDRDGRGADPGLIEGIADTVRFKNGFVPDGAQPNPNGNWNDGYRTTAFFLLWLDQRYDGFIYRLNLTMDGQDGKVWTPDAFRAITGKPVDQLWAEYRAAQ</sequence>
<dbReference type="Gene3D" id="2.60.20.10">
    <property type="entry name" value="Crystallins"/>
    <property type="match status" value="1"/>
</dbReference>
<dbReference type="Pfam" id="PF03995">
    <property type="entry name" value="Inhibitor_I36"/>
    <property type="match status" value="1"/>
</dbReference>
<dbReference type="InterPro" id="IPR007541">
    <property type="entry name" value="Uncharacterised_BSP"/>
</dbReference>
<proteinExistence type="inferred from homology"/>
<dbReference type="PANTHER" id="PTHR33321">
    <property type="match status" value="1"/>
</dbReference>
<dbReference type="PROSITE" id="PS50915">
    <property type="entry name" value="CRYSTALLIN_BETA_GAMMA"/>
    <property type="match status" value="1"/>
</dbReference>
<dbReference type="InterPro" id="IPR011024">
    <property type="entry name" value="G_crystallin-like"/>
</dbReference>
<evidence type="ECO:0000256" key="2">
    <source>
        <dbReference type="ARBA" id="ARBA00022737"/>
    </source>
</evidence>
<dbReference type="SUPFAM" id="SSF49695">
    <property type="entry name" value="gamma-Crystallin-like"/>
    <property type="match status" value="1"/>
</dbReference>
<name>A0A0G3BL86_9BURK</name>
<feature type="signal peptide" evidence="3">
    <location>
        <begin position="1"/>
        <end position="24"/>
    </location>
</feature>
<dbReference type="InterPro" id="IPR001064">
    <property type="entry name" value="Beta/gamma_crystallin"/>
</dbReference>
<evidence type="ECO:0000259" key="4">
    <source>
        <dbReference type="PROSITE" id="PS50915"/>
    </source>
</evidence>
<dbReference type="KEGG" id="pbh:AAW51_3481"/>
<dbReference type="EMBL" id="CP011371">
    <property type="protein sequence ID" value="AKJ30172.1"/>
    <property type="molecule type" value="Genomic_DNA"/>
</dbReference>
<organism evidence="5 6">
    <name type="scientific">Caldimonas brevitalea</name>
    <dbReference type="NCBI Taxonomy" id="413882"/>
    <lineage>
        <taxon>Bacteria</taxon>
        <taxon>Pseudomonadati</taxon>
        <taxon>Pseudomonadota</taxon>
        <taxon>Betaproteobacteria</taxon>
        <taxon>Burkholderiales</taxon>
        <taxon>Sphaerotilaceae</taxon>
        <taxon>Caldimonas</taxon>
    </lineage>
</organism>
<keyword evidence="2" id="KW-0677">Repeat</keyword>